<sequence>MYGCTPGGPGFESRVGPSLVIESSCIVSLSNSPELGSWRCFTPVPRRAPRTAESDEEAPSLHIMARSLVYNVGEKKGIFCKGKNLKESIEWYSPSGKVEALSSKNDRVFVERQRNDTLPLIIISAQLEDTGNWTCKSGELEQTLKIVVGEKVNLSPKEQNLDGEETKSIKFDCVAKGHPRPVVQWYNAKGTITDERKKYILKQKGDNYQLEIRNLTHLDTGEYWCKATQEALSYYSLKRVFLTVQHKPIIFNHVTQEMYYSKYTTEEVYAIMNETKNITCSVTAHPPPTFKWNKRVNNFDEEINEEDIFDYSPNPSNGTRSYSVLQLKLYSENDLGEYKCSVSNEKGHVSIVFHVQLGNKPNPPDSVTFVSATASELTFNVTCSTCNFVEQEEMSPNPANLTVLGYTFELVPVRTEYPADWNSATEFNVDIKYSNDTLFSVGPLANMTAYHVRVSTRNAAGNSEWFEITETPSTSFATTMLLSFTLFLATVLLNSCY</sequence>
<evidence type="ECO:0000313" key="5">
    <source>
        <dbReference type="Proteomes" id="UP000838878"/>
    </source>
</evidence>
<organism evidence="4 5">
    <name type="scientific">Brenthis ino</name>
    <name type="common">lesser marbled fritillary</name>
    <dbReference type="NCBI Taxonomy" id="405034"/>
    <lineage>
        <taxon>Eukaryota</taxon>
        <taxon>Metazoa</taxon>
        <taxon>Ecdysozoa</taxon>
        <taxon>Arthropoda</taxon>
        <taxon>Hexapoda</taxon>
        <taxon>Insecta</taxon>
        <taxon>Pterygota</taxon>
        <taxon>Neoptera</taxon>
        <taxon>Endopterygota</taxon>
        <taxon>Lepidoptera</taxon>
        <taxon>Glossata</taxon>
        <taxon>Ditrysia</taxon>
        <taxon>Papilionoidea</taxon>
        <taxon>Nymphalidae</taxon>
        <taxon>Heliconiinae</taxon>
        <taxon>Argynnini</taxon>
        <taxon>Brenthis</taxon>
    </lineage>
</organism>
<dbReference type="SUPFAM" id="SSF49265">
    <property type="entry name" value="Fibronectin type III"/>
    <property type="match status" value="1"/>
</dbReference>
<dbReference type="AlphaFoldDB" id="A0A8J9UIX8"/>
<evidence type="ECO:0000256" key="1">
    <source>
        <dbReference type="ARBA" id="ARBA00022737"/>
    </source>
</evidence>
<protein>
    <submittedName>
        <fullName evidence="4">Uncharacterized protein</fullName>
    </submittedName>
</protein>
<dbReference type="OrthoDB" id="9355041at2759"/>
<evidence type="ECO:0000259" key="2">
    <source>
        <dbReference type="SMART" id="SM00408"/>
    </source>
</evidence>
<accession>A0A8J9UIX8</accession>
<proteinExistence type="predicted"/>
<feature type="domain" description="Immunoglobulin" evidence="3">
    <location>
        <begin position="265"/>
        <end position="356"/>
    </location>
</feature>
<gene>
    <name evidence="4" type="ORF">BINO364_LOCUS1566</name>
</gene>
<dbReference type="GO" id="GO:0009653">
    <property type="term" value="P:anatomical structure morphogenesis"/>
    <property type="evidence" value="ECO:0007669"/>
    <property type="project" value="UniProtKB-ARBA"/>
</dbReference>
<dbReference type="CDD" id="cd00063">
    <property type="entry name" value="FN3"/>
    <property type="match status" value="1"/>
</dbReference>
<dbReference type="CDD" id="cd00096">
    <property type="entry name" value="Ig"/>
    <property type="match status" value="1"/>
</dbReference>
<dbReference type="InterPro" id="IPR013098">
    <property type="entry name" value="Ig_I-set"/>
</dbReference>
<feature type="domain" description="Immunoglobulin subtype 2" evidence="2">
    <location>
        <begin position="271"/>
        <end position="347"/>
    </location>
</feature>
<dbReference type="SUPFAM" id="SSF48726">
    <property type="entry name" value="Immunoglobulin"/>
    <property type="match status" value="3"/>
</dbReference>
<feature type="domain" description="Immunoglobulin subtype 2" evidence="2">
    <location>
        <begin position="164"/>
        <end position="232"/>
    </location>
</feature>
<dbReference type="InterPro" id="IPR050964">
    <property type="entry name" value="Striated_Muscle_Regulatory"/>
</dbReference>
<dbReference type="PANTHER" id="PTHR13817">
    <property type="entry name" value="TITIN"/>
    <property type="match status" value="1"/>
</dbReference>
<reference evidence="4" key="1">
    <citation type="submission" date="2021-12" db="EMBL/GenBank/DDBJ databases">
        <authorList>
            <person name="Martin H S."/>
        </authorList>
    </citation>
    <scope>NUCLEOTIDE SEQUENCE</scope>
</reference>
<dbReference type="Pfam" id="PF07679">
    <property type="entry name" value="I-set"/>
    <property type="match status" value="2"/>
</dbReference>
<evidence type="ECO:0000313" key="4">
    <source>
        <dbReference type="EMBL" id="CAH0714527.1"/>
    </source>
</evidence>
<dbReference type="PANTHER" id="PTHR13817:SF73">
    <property type="entry name" value="FIBRONECTIN TYPE-III DOMAIN-CONTAINING PROTEIN"/>
    <property type="match status" value="1"/>
</dbReference>
<feature type="domain" description="Immunoglobulin" evidence="3">
    <location>
        <begin position="158"/>
        <end position="245"/>
    </location>
</feature>
<dbReference type="GO" id="GO:0030154">
    <property type="term" value="P:cell differentiation"/>
    <property type="evidence" value="ECO:0007669"/>
    <property type="project" value="UniProtKB-ARBA"/>
</dbReference>
<dbReference type="SMART" id="SM00409">
    <property type="entry name" value="IG"/>
    <property type="match status" value="3"/>
</dbReference>
<feature type="non-terminal residue" evidence="4">
    <location>
        <position position="497"/>
    </location>
</feature>
<dbReference type="SMART" id="SM00408">
    <property type="entry name" value="IGc2"/>
    <property type="match status" value="2"/>
</dbReference>
<keyword evidence="5" id="KW-1185">Reference proteome</keyword>
<feature type="domain" description="Immunoglobulin" evidence="3">
    <location>
        <begin position="65"/>
        <end position="149"/>
    </location>
</feature>
<dbReference type="InterPro" id="IPR003598">
    <property type="entry name" value="Ig_sub2"/>
</dbReference>
<dbReference type="InterPro" id="IPR036179">
    <property type="entry name" value="Ig-like_dom_sf"/>
</dbReference>
<dbReference type="EMBL" id="OV170221">
    <property type="protein sequence ID" value="CAH0714527.1"/>
    <property type="molecule type" value="Genomic_DNA"/>
</dbReference>
<dbReference type="InterPro" id="IPR003599">
    <property type="entry name" value="Ig_sub"/>
</dbReference>
<name>A0A8J9UIX8_9NEOP</name>
<dbReference type="InterPro" id="IPR036116">
    <property type="entry name" value="FN3_sf"/>
</dbReference>
<dbReference type="InterPro" id="IPR003961">
    <property type="entry name" value="FN3_dom"/>
</dbReference>
<dbReference type="InterPro" id="IPR013783">
    <property type="entry name" value="Ig-like_fold"/>
</dbReference>
<keyword evidence="1" id="KW-0677">Repeat</keyword>
<dbReference type="Proteomes" id="UP000838878">
    <property type="component" value="Chromosome 1"/>
</dbReference>
<evidence type="ECO:0000259" key="3">
    <source>
        <dbReference type="SMART" id="SM00409"/>
    </source>
</evidence>
<dbReference type="Gene3D" id="2.60.40.10">
    <property type="entry name" value="Immunoglobulins"/>
    <property type="match status" value="4"/>
</dbReference>